<comment type="caution">
    <text evidence="1">The sequence shown here is derived from an EMBL/GenBank/DDBJ whole genome shotgun (WGS) entry which is preliminary data.</text>
</comment>
<keyword evidence="2" id="KW-1185">Reference proteome</keyword>
<gene>
    <name evidence="1" type="ORF">HJO_15508</name>
</gene>
<dbReference type="Proteomes" id="UP000025171">
    <property type="component" value="Unassembled WGS sequence"/>
</dbReference>
<accession>A0A059FCG1</accession>
<evidence type="ECO:0000313" key="1">
    <source>
        <dbReference type="EMBL" id="KCZ88282.1"/>
    </source>
</evidence>
<organism evidence="1 2">
    <name type="scientific">Hyphomonas johnsonii MHS-2</name>
    <dbReference type="NCBI Taxonomy" id="1280950"/>
    <lineage>
        <taxon>Bacteria</taxon>
        <taxon>Pseudomonadati</taxon>
        <taxon>Pseudomonadota</taxon>
        <taxon>Alphaproteobacteria</taxon>
        <taxon>Hyphomonadales</taxon>
        <taxon>Hyphomonadaceae</taxon>
        <taxon>Hyphomonas</taxon>
    </lineage>
</organism>
<dbReference type="EMBL" id="ARYK01000010">
    <property type="protein sequence ID" value="KCZ88282.1"/>
    <property type="molecule type" value="Genomic_DNA"/>
</dbReference>
<dbReference type="AlphaFoldDB" id="A0A059FCG1"/>
<reference evidence="1 2" key="1">
    <citation type="journal article" date="2014" name="Antonie Van Leeuwenhoek">
        <title>Hyphomonas beringensis sp. nov. and Hyphomonas chukchiensis sp. nov., isolated from surface seawater of the Bering Sea and Chukchi Sea.</title>
        <authorList>
            <person name="Li C."/>
            <person name="Lai Q."/>
            <person name="Li G."/>
            <person name="Dong C."/>
            <person name="Wang J."/>
            <person name="Liao Y."/>
            <person name="Shao Z."/>
        </authorList>
    </citation>
    <scope>NUCLEOTIDE SEQUENCE [LARGE SCALE GENOMIC DNA]</scope>
    <source>
        <strain evidence="1 2">MHS-2</strain>
    </source>
</reference>
<evidence type="ECO:0000313" key="2">
    <source>
        <dbReference type="Proteomes" id="UP000025171"/>
    </source>
</evidence>
<protein>
    <submittedName>
        <fullName evidence="1">Uncharacterized protein</fullName>
    </submittedName>
</protein>
<name>A0A059FCG1_9PROT</name>
<sequence>MKLVAYGIASFWEETLQTVEKRETLFQVSRFFPFWKYVEVGNLPPCKGQHVRKVESGRPGATAQVR</sequence>
<proteinExistence type="predicted"/>